<dbReference type="Pfam" id="PF02585">
    <property type="entry name" value="PIG-L"/>
    <property type="match status" value="1"/>
</dbReference>
<keyword evidence="1" id="KW-0862">Zinc</keyword>
<proteinExistence type="predicted"/>
<dbReference type="Proteomes" id="UP001595947">
    <property type="component" value="Unassembled WGS sequence"/>
</dbReference>
<keyword evidence="4" id="KW-1185">Reference proteome</keyword>
<evidence type="ECO:0000256" key="1">
    <source>
        <dbReference type="ARBA" id="ARBA00022833"/>
    </source>
</evidence>
<name>A0ABV9YK05_9PSEU</name>
<dbReference type="RefSeq" id="WP_378035084.1">
    <property type="nucleotide sequence ID" value="NZ_JBHSIV010000005.1"/>
</dbReference>
<reference evidence="4" key="1">
    <citation type="journal article" date="2019" name="Int. J. Syst. Evol. Microbiol.">
        <title>The Global Catalogue of Microorganisms (GCM) 10K type strain sequencing project: providing services to taxonomists for standard genome sequencing and annotation.</title>
        <authorList>
            <consortium name="The Broad Institute Genomics Platform"/>
            <consortium name="The Broad Institute Genome Sequencing Center for Infectious Disease"/>
            <person name="Wu L."/>
            <person name="Ma J."/>
        </authorList>
    </citation>
    <scope>NUCLEOTIDE SEQUENCE [LARGE SCALE GENOMIC DNA]</scope>
    <source>
        <strain evidence="4">CGMCC 4.7093</strain>
    </source>
</reference>
<accession>A0ABV9YK05</accession>
<dbReference type="PANTHER" id="PTHR12993:SF29">
    <property type="entry name" value="BLR3841 PROTEIN"/>
    <property type="match status" value="1"/>
</dbReference>
<evidence type="ECO:0000313" key="4">
    <source>
        <dbReference type="Proteomes" id="UP001595947"/>
    </source>
</evidence>
<sequence>MTLPNPRRSARPGRDLTGTGTDEARWRSSDLLPGLPRVGPDACRPPGRVVVLAPHPDDEVLGAGATLAAWAAAGTEVVVVAVTDGEGSHPGSPTLVPADLVRLRDAERRRALERLGLGGSRLVRAGLPDGHVAAHRDELADLLHGELLPGDTVLAPLSGDGHPDHDAVADVAGATTLPVWRYAVWLWHWADPDGPDVPRDGAVAVTVDAAALAAKRAAVDEFTTQVRPLSDDPRDGVILPPGVLARLLREIEVLWTT</sequence>
<keyword evidence="3" id="KW-0378">Hydrolase</keyword>
<dbReference type="GO" id="GO:0016787">
    <property type="term" value="F:hydrolase activity"/>
    <property type="evidence" value="ECO:0007669"/>
    <property type="project" value="UniProtKB-KW"/>
</dbReference>
<dbReference type="EMBL" id="JBHSIV010000005">
    <property type="protein sequence ID" value="MFC5061728.1"/>
    <property type="molecule type" value="Genomic_DNA"/>
</dbReference>
<gene>
    <name evidence="3" type="ORF">ACFPBZ_05895</name>
</gene>
<dbReference type="PANTHER" id="PTHR12993">
    <property type="entry name" value="N-ACETYLGLUCOSAMINYL-PHOSPHATIDYLINOSITOL DE-N-ACETYLASE-RELATED"/>
    <property type="match status" value="1"/>
</dbReference>
<comment type="caution">
    <text evidence="3">The sequence shown here is derived from an EMBL/GenBank/DDBJ whole genome shotgun (WGS) entry which is preliminary data.</text>
</comment>
<dbReference type="SUPFAM" id="SSF102588">
    <property type="entry name" value="LmbE-like"/>
    <property type="match status" value="1"/>
</dbReference>
<organism evidence="3 4">
    <name type="scientific">Actinomycetospora atypica</name>
    <dbReference type="NCBI Taxonomy" id="1290095"/>
    <lineage>
        <taxon>Bacteria</taxon>
        <taxon>Bacillati</taxon>
        <taxon>Actinomycetota</taxon>
        <taxon>Actinomycetes</taxon>
        <taxon>Pseudonocardiales</taxon>
        <taxon>Pseudonocardiaceae</taxon>
        <taxon>Actinomycetospora</taxon>
    </lineage>
</organism>
<dbReference type="InterPro" id="IPR024078">
    <property type="entry name" value="LmbE-like_dom_sf"/>
</dbReference>
<evidence type="ECO:0000313" key="3">
    <source>
        <dbReference type="EMBL" id="MFC5061728.1"/>
    </source>
</evidence>
<dbReference type="EC" id="3.5.1.-" evidence="3"/>
<dbReference type="Gene3D" id="3.40.50.10320">
    <property type="entry name" value="LmbE-like"/>
    <property type="match status" value="1"/>
</dbReference>
<dbReference type="InterPro" id="IPR003737">
    <property type="entry name" value="GlcNAc_PI_deacetylase-related"/>
</dbReference>
<evidence type="ECO:0000256" key="2">
    <source>
        <dbReference type="SAM" id="MobiDB-lite"/>
    </source>
</evidence>
<feature type="region of interest" description="Disordered" evidence="2">
    <location>
        <begin position="1"/>
        <end position="40"/>
    </location>
</feature>
<protein>
    <submittedName>
        <fullName evidence="3">PIG-L deacetylase family protein</fullName>
        <ecNumber evidence="3">3.5.1.-</ecNumber>
    </submittedName>
</protein>